<dbReference type="AlphaFoldDB" id="A0AAW2EMY7"/>
<dbReference type="Proteomes" id="UP001430953">
    <property type="component" value="Unassembled WGS sequence"/>
</dbReference>
<name>A0AAW2EMY7_9HYME</name>
<reference evidence="2 3" key="1">
    <citation type="submission" date="2023-03" db="EMBL/GenBank/DDBJ databases">
        <title>High recombination rates correlate with genetic variation in Cardiocondyla obscurior ants.</title>
        <authorList>
            <person name="Errbii M."/>
        </authorList>
    </citation>
    <scope>NUCLEOTIDE SEQUENCE [LARGE SCALE GENOMIC DNA]</scope>
    <source>
        <strain evidence="2">Alpha-2009</strain>
        <tissue evidence="2">Whole body</tissue>
    </source>
</reference>
<keyword evidence="3" id="KW-1185">Reference proteome</keyword>
<organism evidence="2 3">
    <name type="scientific">Cardiocondyla obscurior</name>
    <dbReference type="NCBI Taxonomy" id="286306"/>
    <lineage>
        <taxon>Eukaryota</taxon>
        <taxon>Metazoa</taxon>
        <taxon>Ecdysozoa</taxon>
        <taxon>Arthropoda</taxon>
        <taxon>Hexapoda</taxon>
        <taxon>Insecta</taxon>
        <taxon>Pterygota</taxon>
        <taxon>Neoptera</taxon>
        <taxon>Endopterygota</taxon>
        <taxon>Hymenoptera</taxon>
        <taxon>Apocrita</taxon>
        <taxon>Aculeata</taxon>
        <taxon>Formicoidea</taxon>
        <taxon>Formicidae</taxon>
        <taxon>Myrmicinae</taxon>
        <taxon>Cardiocondyla</taxon>
    </lineage>
</organism>
<feature type="region of interest" description="Disordered" evidence="1">
    <location>
        <begin position="18"/>
        <end position="37"/>
    </location>
</feature>
<dbReference type="EMBL" id="JADYXP020000020">
    <property type="protein sequence ID" value="KAL0104658.1"/>
    <property type="molecule type" value="Genomic_DNA"/>
</dbReference>
<evidence type="ECO:0000256" key="1">
    <source>
        <dbReference type="SAM" id="MobiDB-lite"/>
    </source>
</evidence>
<comment type="caution">
    <text evidence="2">The sequence shown here is derived from an EMBL/GenBank/DDBJ whole genome shotgun (WGS) entry which is preliminary data.</text>
</comment>
<evidence type="ECO:0000313" key="2">
    <source>
        <dbReference type="EMBL" id="KAL0104658.1"/>
    </source>
</evidence>
<protein>
    <submittedName>
        <fullName evidence="2">Uncharacterized protein</fullName>
    </submittedName>
</protein>
<proteinExistence type="predicted"/>
<sequence>MIFLHDSVCLSKTRICKGTSNKGDQSSIRGRKKRISRSQCNGHFSSVASTVTKIPGMQHDRASFLCRAGQSAMCSL</sequence>
<accession>A0AAW2EMY7</accession>
<gene>
    <name evidence="2" type="ORF">PUN28_017418</name>
</gene>
<evidence type="ECO:0000313" key="3">
    <source>
        <dbReference type="Proteomes" id="UP001430953"/>
    </source>
</evidence>